<keyword evidence="2" id="KW-1185">Reference proteome</keyword>
<sequence>MVLFDAKRRSPPAVADLYRFFIGSRSKAMLLAKKSIIYIAYIDIYKKTILRNDNIRRENKKTVN</sequence>
<organism evidence="1 2">
    <name type="scientific">Pedobacter miscanthi</name>
    <dbReference type="NCBI Taxonomy" id="2259170"/>
    <lineage>
        <taxon>Bacteria</taxon>
        <taxon>Pseudomonadati</taxon>
        <taxon>Bacteroidota</taxon>
        <taxon>Sphingobacteriia</taxon>
        <taxon>Sphingobacteriales</taxon>
        <taxon>Sphingobacteriaceae</taxon>
        <taxon>Pedobacter</taxon>
    </lineage>
</organism>
<gene>
    <name evidence="1" type="ORF">DRW42_10620</name>
</gene>
<name>A0A366L2D1_9SPHI</name>
<evidence type="ECO:0000313" key="1">
    <source>
        <dbReference type="EMBL" id="RBQ07633.1"/>
    </source>
</evidence>
<protein>
    <submittedName>
        <fullName evidence="1">Uncharacterized protein</fullName>
    </submittedName>
</protein>
<dbReference type="EMBL" id="QNQU01000008">
    <property type="protein sequence ID" value="RBQ07633.1"/>
    <property type="molecule type" value="Genomic_DNA"/>
</dbReference>
<dbReference type="Proteomes" id="UP000252081">
    <property type="component" value="Unassembled WGS sequence"/>
</dbReference>
<evidence type="ECO:0000313" key="2">
    <source>
        <dbReference type="Proteomes" id="UP000252081"/>
    </source>
</evidence>
<comment type="caution">
    <text evidence="1">The sequence shown here is derived from an EMBL/GenBank/DDBJ whole genome shotgun (WGS) entry which is preliminary data.</text>
</comment>
<proteinExistence type="predicted"/>
<accession>A0A366L2D1</accession>
<reference evidence="1 2" key="1">
    <citation type="submission" date="2018-07" db="EMBL/GenBank/DDBJ databases">
        <title>A draft genome of a endophytic bacteria, a new species of Pedobacter.</title>
        <authorList>
            <person name="Zhang Z.D."/>
            <person name="Chen Z.J."/>
        </authorList>
    </citation>
    <scope>NUCLEOTIDE SEQUENCE [LARGE SCALE GENOMIC DNA]</scope>
    <source>
        <strain evidence="1 2">RS10</strain>
    </source>
</reference>
<dbReference type="AlphaFoldDB" id="A0A366L2D1"/>